<protein>
    <submittedName>
        <fullName evidence="2">Pseudouridine synthase</fullName>
    </submittedName>
</protein>
<evidence type="ECO:0000313" key="3">
    <source>
        <dbReference type="Proteomes" id="UP000063429"/>
    </source>
</evidence>
<dbReference type="SUPFAM" id="SSF55120">
    <property type="entry name" value="Pseudouridine synthase"/>
    <property type="match status" value="1"/>
</dbReference>
<sequence length="300" mass="34038">MKPTAPLPLKDGVAPSYLWLQEAADLWSNMLDFLTARFPGVTEEAWRQRMARGEVVNQDGVALTPASPYRRGDCIFYYRDLEGSETPIPFTEQILHQDEHLLVVDKPHFVPVIPTGRFLHESLLVRLKKKTGLADLTPIHRLDRETAGVLIFSHNPASRGAYQAMFQQRTMDKTYEALAGMLEGRSFPFVHRSRMVDADKFFLMREEEGEPNSETHIDLIERRGALGLYRLNPVTGRKHQLRVHMAALGIPIVNDNFYPHVVPAGTADNYDAPLKLLARSIAFTDPLSGDVRYFESLRTL</sequence>
<dbReference type="Proteomes" id="UP000063429">
    <property type="component" value="Chromosome"/>
</dbReference>
<feature type="domain" description="Pseudouridine synthase RsuA/RluA-like" evidence="1">
    <location>
        <begin position="100"/>
        <end position="247"/>
    </location>
</feature>
<dbReference type="PROSITE" id="PS01129">
    <property type="entry name" value="PSI_RLU"/>
    <property type="match status" value="1"/>
</dbReference>
<dbReference type="RefSeq" id="WP_053198969.1">
    <property type="nucleotide sequence ID" value="NZ_CP011409.1"/>
</dbReference>
<accession>A0ABM5V300</accession>
<name>A0ABM5V300_9BURK</name>
<evidence type="ECO:0000313" key="2">
    <source>
        <dbReference type="EMBL" id="AKZ63933.1"/>
    </source>
</evidence>
<dbReference type="InterPro" id="IPR020103">
    <property type="entry name" value="PsdUridine_synth_cat_dom_sf"/>
</dbReference>
<proteinExistence type="predicted"/>
<gene>
    <name evidence="2" type="ORF">F506_15820</name>
</gene>
<keyword evidence="3" id="KW-1185">Reference proteome</keyword>
<dbReference type="Gene3D" id="3.30.2350.10">
    <property type="entry name" value="Pseudouridine synthase"/>
    <property type="match status" value="1"/>
</dbReference>
<dbReference type="InterPro" id="IPR006145">
    <property type="entry name" value="PsdUridine_synth_RsuA/RluA"/>
</dbReference>
<dbReference type="PANTHER" id="PTHR21600">
    <property type="entry name" value="MITOCHONDRIAL RNA PSEUDOURIDINE SYNTHASE"/>
    <property type="match status" value="1"/>
</dbReference>
<reference evidence="3" key="1">
    <citation type="journal article" date="2015" name="Genome Announc.">
        <title>Complete Genome Sequence of Herbaspirillum hiltneri N3 (DSM 17495), Isolated from Surface-Sterilized Wheat Roots.</title>
        <authorList>
            <person name="Guizelini D."/>
            <person name="Saizaki P.M."/>
            <person name="Coimbra N.A."/>
            <person name="Weiss V.A."/>
            <person name="Faoro H."/>
            <person name="Sfeir M.Z."/>
            <person name="Baura V.A."/>
            <person name="Monteiro R.A."/>
            <person name="Chubatsu L.S."/>
            <person name="Souza E.M."/>
            <person name="Cruz L.M."/>
            <person name="Pedrosa F.O."/>
            <person name="Raittz R.T."/>
            <person name="Marchaukoski J.N."/>
            <person name="Steffens M.B."/>
        </authorList>
    </citation>
    <scope>NUCLEOTIDE SEQUENCE [LARGE SCALE GENOMIC DNA]</scope>
    <source>
        <strain evidence="3">N3</strain>
    </source>
</reference>
<dbReference type="InterPro" id="IPR006224">
    <property type="entry name" value="PsdUridine_synth_RluA-like_CS"/>
</dbReference>
<dbReference type="InterPro" id="IPR050188">
    <property type="entry name" value="RluA_PseudoU_synthase"/>
</dbReference>
<organism evidence="2 3">
    <name type="scientific">Herbaspirillum hiltneri N3</name>
    <dbReference type="NCBI Taxonomy" id="1262470"/>
    <lineage>
        <taxon>Bacteria</taxon>
        <taxon>Pseudomonadati</taxon>
        <taxon>Pseudomonadota</taxon>
        <taxon>Betaproteobacteria</taxon>
        <taxon>Burkholderiales</taxon>
        <taxon>Oxalobacteraceae</taxon>
        <taxon>Herbaspirillum</taxon>
    </lineage>
</organism>
<dbReference type="EMBL" id="CP011409">
    <property type="protein sequence ID" value="AKZ63933.1"/>
    <property type="molecule type" value="Genomic_DNA"/>
</dbReference>
<evidence type="ECO:0000259" key="1">
    <source>
        <dbReference type="Pfam" id="PF00849"/>
    </source>
</evidence>
<dbReference type="Pfam" id="PF00849">
    <property type="entry name" value="PseudoU_synth_2"/>
    <property type="match status" value="1"/>
</dbReference>
<dbReference type="PANTHER" id="PTHR21600:SF84">
    <property type="entry name" value="PSEUDOURIDINE SYNTHASE RSUA_RLUA-LIKE DOMAIN-CONTAINING PROTEIN"/>
    <property type="match status" value="1"/>
</dbReference>